<feature type="transmembrane region" description="Helical" evidence="1">
    <location>
        <begin position="82"/>
        <end position="104"/>
    </location>
</feature>
<sequence length="260" mass="28131">MKFINVYQITWKDIKEVFSSILIFGPMFGIPLAFAVILPVLSIYIAVHEAPSIAAAIKIPNISSALPAFKSISFMDYFSINILGPITMTMPIITSAVIAADSFAGEKERKTAESLLATPMTKTELLLGKILASFLPAVIMAVIAFGLYGSIVNYLSFQQFGLFILPTLPWLLMLAAVPFLALAPISIVVLISSHVKGVKEAQQLTSLLVLPLLVLPFASLLGLASLSVSFMLYMILALAILDVILFYGSIAVFKRESLIS</sequence>
<reference evidence="2 3" key="1">
    <citation type="journal article" date="2010" name="Proc. Natl. Acad. Sci. U.S.A.">
        <title>Enigmatic, ultrasmall, uncultivated Archaea.</title>
        <authorList>
            <person name="Baker B.J."/>
            <person name="Comolli L.R."/>
            <person name="Dick G.J."/>
            <person name="Hauser L.J."/>
            <person name="Hyatt D."/>
            <person name="Dill B.D."/>
            <person name="Land M.L."/>
            <person name="Verberkmoes N.C."/>
            <person name="Hettich R.L."/>
            <person name="Banfield J.F."/>
        </authorList>
    </citation>
    <scope>NUCLEOTIDE SEQUENCE [LARGE SCALE GENOMIC DNA]</scope>
</reference>
<keyword evidence="1" id="KW-0812">Transmembrane</keyword>
<dbReference type="GO" id="GO:0140359">
    <property type="term" value="F:ABC-type transporter activity"/>
    <property type="evidence" value="ECO:0007669"/>
    <property type="project" value="InterPro"/>
</dbReference>
<dbReference type="AlphaFoldDB" id="D6GWK2"/>
<keyword evidence="1" id="KW-1133">Transmembrane helix</keyword>
<dbReference type="GO" id="GO:0005886">
    <property type="term" value="C:plasma membrane"/>
    <property type="evidence" value="ECO:0007669"/>
    <property type="project" value="UniProtKB-SubCell"/>
</dbReference>
<feature type="transmembrane region" description="Helical" evidence="1">
    <location>
        <begin position="21"/>
        <end position="47"/>
    </location>
</feature>
<feature type="transmembrane region" description="Helical" evidence="1">
    <location>
        <begin position="125"/>
        <end position="148"/>
    </location>
</feature>
<feature type="transmembrane region" description="Helical" evidence="1">
    <location>
        <begin position="168"/>
        <end position="192"/>
    </location>
</feature>
<evidence type="ECO:0000313" key="2">
    <source>
        <dbReference type="EMBL" id="EFD92403.1"/>
    </source>
</evidence>
<feature type="transmembrane region" description="Helical" evidence="1">
    <location>
        <begin position="230"/>
        <end position="253"/>
    </location>
</feature>
<organism evidence="2 3">
    <name type="scientific">Candidatus Parvarchaeum acidophilus ARMAN-5</name>
    <dbReference type="NCBI Taxonomy" id="662762"/>
    <lineage>
        <taxon>Archaea</taxon>
        <taxon>Candidatus Parvarchaeota</taxon>
        <taxon>Candidatus Parvarchaeum</taxon>
    </lineage>
</organism>
<gene>
    <name evidence="2" type="ORF">BJBARM5_0879</name>
</gene>
<name>D6GWK2_PARA5</name>
<evidence type="ECO:0000313" key="3">
    <source>
        <dbReference type="Proteomes" id="UP000009376"/>
    </source>
</evidence>
<dbReference type="PANTHER" id="PTHR43471">
    <property type="entry name" value="ABC TRANSPORTER PERMEASE"/>
    <property type="match status" value="1"/>
</dbReference>
<keyword evidence="1" id="KW-0472">Membrane</keyword>
<evidence type="ECO:0000256" key="1">
    <source>
        <dbReference type="SAM" id="Phobius"/>
    </source>
</evidence>
<proteinExistence type="predicted"/>
<protein>
    <recommendedName>
        <fullName evidence="4">ABC-2 type transporter</fullName>
    </recommendedName>
</protein>
<dbReference type="Pfam" id="PF12679">
    <property type="entry name" value="ABC2_membrane_2"/>
    <property type="match status" value="1"/>
</dbReference>
<evidence type="ECO:0008006" key="4">
    <source>
        <dbReference type="Google" id="ProtNLM"/>
    </source>
</evidence>
<feature type="transmembrane region" description="Helical" evidence="1">
    <location>
        <begin position="204"/>
        <end position="224"/>
    </location>
</feature>
<dbReference type="Proteomes" id="UP000009376">
    <property type="component" value="Unassembled WGS sequence"/>
</dbReference>
<dbReference type="EMBL" id="GG745600">
    <property type="protein sequence ID" value="EFD92403.1"/>
    <property type="molecule type" value="Genomic_DNA"/>
</dbReference>
<accession>D6GWK2</accession>